<evidence type="ECO:0000313" key="1">
    <source>
        <dbReference type="EMBL" id="AEQ98727.1"/>
    </source>
</evidence>
<organism evidence="1 2">
    <name type="scientific">Xanthomonas oryzae pv. oryzicola (strain BLS256)</name>
    <dbReference type="NCBI Taxonomy" id="383407"/>
    <lineage>
        <taxon>Bacteria</taxon>
        <taxon>Pseudomonadati</taxon>
        <taxon>Pseudomonadota</taxon>
        <taxon>Gammaproteobacteria</taxon>
        <taxon>Lysobacterales</taxon>
        <taxon>Lysobacteraceae</taxon>
        <taxon>Xanthomonas</taxon>
    </lineage>
</organism>
<protein>
    <submittedName>
        <fullName evidence="1">Sugar diacide regulator</fullName>
    </submittedName>
</protein>
<dbReference type="AlphaFoldDB" id="G7TD05"/>
<dbReference type="KEGG" id="xor:XOC_4671"/>
<dbReference type="InterPro" id="IPR051448">
    <property type="entry name" value="CdaR-like_regulators"/>
</dbReference>
<sequence>MRWTTAASSSPAARRHVSAGCTRVHRLFERMRASSRLRIRLALVQYFPQSNGLALSHQIARTTMRIGKARAPHADAFFYDNYRLPLLADDLRQAWQAEQLRKPLQALLAQDRRGQLLKTCRSGLVPACVWPPPPRRWASIAIP</sequence>
<accession>G7TD05</accession>
<name>G7TD05_XANOB</name>
<dbReference type="PANTHER" id="PTHR33744:SF15">
    <property type="entry name" value="CARBOHYDRATE DIACID REGULATOR"/>
    <property type="match status" value="1"/>
</dbReference>
<dbReference type="HOGENOM" id="CLU_1805430_0_0_6"/>
<proteinExistence type="predicted"/>
<dbReference type="eggNOG" id="COG3835">
    <property type="taxonomic scope" value="Bacteria"/>
</dbReference>
<dbReference type="EMBL" id="CP003057">
    <property type="protein sequence ID" value="AEQ98727.1"/>
    <property type="molecule type" value="Genomic_DNA"/>
</dbReference>
<evidence type="ECO:0000313" key="2">
    <source>
        <dbReference type="Proteomes" id="UP000008851"/>
    </source>
</evidence>
<gene>
    <name evidence="1" type="ORF">XOC_4671</name>
</gene>
<reference evidence="1 2" key="1">
    <citation type="journal article" date="2011" name="J. Bacteriol.">
        <title>Two new complete genome sequences offer insight into host and tissue specificity of plant pathogenic Xanthomonas spp.</title>
        <authorList>
            <person name="Bogdanove A.J."/>
            <person name="Koebnik R."/>
            <person name="Lu H."/>
            <person name="Furutani A."/>
            <person name="Angiuoli S.V."/>
            <person name="Patil P.B."/>
            <person name="Van Sluys M.A."/>
            <person name="Ryan R.P."/>
            <person name="Meyer D.F."/>
            <person name="Han S.W."/>
            <person name="Aparna G."/>
            <person name="Rajaram M."/>
            <person name="Delcher A.L."/>
            <person name="Phillippy A.M."/>
            <person name="Puiu D."/>
            <person name="Schatz M.C."/>
            <person name="Shumway M."/>
            <person name="Sommer D.D."/>
            <person name="Trapnell C."/>
            <person name="Benahmed F."/>
            <person name="Dimitrov G."/>
            <person name="Madupu R."/>
            <person name="Radune D."/>
            <person name="Sullivan S."/>
            <person name="Jha G."/>
            <person name="Ishihara H."/>
            <person name="Lee S.W."/>
            <person name="Pandey A."/>
            <person name="Sharma V."/>
            <person name="Sriariyanun M."/>
            <person name="Szurek B."/>
            <person name="Vera-Cruz C.M."/>
            <person name="Dorman K.S."/>
            <person name="Ronald P.C."/>
            <person name="Verdier V."/>
            <person name="Dow J.M."/>
            <person name="Sonti R.V."/>
            <person name="Tsuge S."/>
            <person name="Brendel V.P."/>
            <person name="Rabinowicz P.D."/>
            <person name="Leach J.E."/>
            <person name="White F.F."/>
            <person name="Salzberg S.L."/>
        </authorList>
    </citation>
    <scope>NUCLEOTIDE SEQUENCE [LARGE SCALE GENOMIC DNA]</scope>
    <source>
        <strain evidence="1 2">BLS256</strain>
    </source>
</reference>
<dbReference type="PANTHER" id="PTHR33744">
    <property type="entry name" value="CARBOHYDRATE DIACID REGULATOR"/>
    <property type="match status" value="1"/>
</dbReference>
<dbReference type="Proteomes" id="UP000008851">
    <property type="component" value="Chromosome"/>
</dbReference>